<protein>
    <submittedName>
        <fullName evidence="3">Sensor histidine kinase</fullName>
    </submittedName>
</protein>
<dbReference type="AlphaFoldDB" id="Q484G5"/>
<reference evidence="3" key="1">
    <citation type="journal article" date="2005" name="Proc. Natl. Acad. Sci. U.S.A.">
        <title>The psychrophilic lifestyle as revealed by the genome sequence of Colwellia psychrerythraea 34H through genomic and proteomic analyses.</title>
        <authorList>
            <person name="Methe B.A."/>
            <person name="Nelson K.E."/>
            <person name="Deming J.W."/>
            <person name="Momen B."/>
            <person name="Melamud E."/>
            <person name="Zhang X."/>
            <person name="Moult J."/>
            <person name="Madupu R."/>
            <person name="Nelson W.C."/>
            <person name="Dodson R.J."/>
            <person name="Brinkac L.M."/>
            <person name="Daugherty S.C."/>
            <person name="Durkin A.S."/>
            <person name="DeBoy R.T."/>
            <person name="Kolonay J.F."/>
            <person name="Sullivan S.A."/>
            <person name="Zhou L."/>
            <person name="Davidsen T.M."/>
            <person name="Wu M."/>
            <person name="Huston A.L."/>
            <person name="Lewis M."/>
            <person name="Weaver B."/>
            <person name="Weidman J.F."/>
            <person name="Khouri H."/>
            <person name="Utterback T.R."/>
            <person name="Feldblyum T.V."/>
            <person name="Fraser C.M."/>
        </authorList>
    </citation>
    <scope>NUCLEOTIDE SEQUENCE [LARGE SCALE GENOMIC DNA]</scope>
    <source>
        <strain evidence="3">34H</strain>
    </source>
</reference>
<dbReference type="GO" id="GO:0016020">
    <property type="term" value="C:membrane"/>
    <property type="evidence" value="ECO:0007669"/>
    <property type="project" value="InterPro"/>
</dbReference>
<dbReference type="RefSeq" id="WP_011042644.1">
    <property type="nucleotide sequence ID" value="NC_003910.7"/>
</dbReference>
<dbReference type="Pfam" id="PF06580">
    <property type="entry name" value="His_kinase"/>
    <property type="match status" value="1"/>
</dbReference>
<keyword evidence="3" id="KW-0418">Kinase</keyword>
<dbReference type="STRING" id="167879.CPS_1820"/>
<keyword evidence="1" id="KW-0812">Transmembrane</keyword>
<evidence type="ECO:0000313" key="4">
    <source>
        <dbReference type="Proteomes" id="UP000000547"/>
    </source>
</evidence>
<feature type="transmembrane region" description="Helical" evidence="1">
    <location>
        <begin position="91"/>
        <end position="114"/>
    </location>
</feature>
<dbReference type="KEGG" id="cps:CPS_1820"/>
<dbReference type="GO" id="GO:0000155">
    <property type="term" value="F:phosphorelay sensor kinase activity"/>
    <property type="evidence" value="ECO:0007669"/>
    <property type="project" value="InterPro"/>
</dbReference>
<dbReference type="Gene3D" id="3.30.565.10">
    <property type="entry name" value="Histidine kinase-like ATPase, C-terminal domain"/>
    <property type="match status" value="1"/>
</dbReference>
<accession>Q484G5</accession>
<keyword evidence="1" id="KW-1133">Transmembrane helix</keyword>
<dbReference type="EMBL" id="CP000083">
    <property type="protein sequence ID" value="AAZ27339.1"/>
    <property type="molecule type" value="Genomic_DNA"/>
</dbReference>
<evidence type="ECO:0000259" key="2">
    <source>
        <dbReference type="Pfam" id="PF06580"/>
    </source>
</evidence>
<dbReference type="SUPFAM" id="SSF55874">
    <property type="entry name" value="ATPase domain of HSP90 chaperone/DNA topoisomerase II/histidine kinase"/>
    <property type="match status" value="1"/>
</dbReference>
<dbReference type="InterPro" id="IPR050640">
    <property type="entry name" value="Bact_2-comp_sensor_kinase"/>
</dbReference>
<dbReference type="InterPro" id="IPR010559">
    <property type="entry name" value="Sig_transdc_His_kin_internal"/>
</dbReference>
<feature type="transmembrane region" description="Helical" evidence="1">
    <location>
        <begin position="20"/>
        <end position="39"/>
    </location>
</feature>
<keyword evidence="1" id="KW-0472">Membrane</keyword>
<organism evidence="3 4">
    <name type="scientific">Colwellia psychrerythraea (strain 34H / ATCC BAA-681)</name>
    <name type="common">Vibrio psychroerythus</name>
    <dbReference type="NCBI Taxonomy" id="167879"/>
    <lineage>
        <taxon>Bacteria</taxon>
        <taxon>Pseudomonadati</taxon>
        <taxon>Pseudomonadota</taxon>
        <taxon>Gammaproteobacteria</taxon>
        <taxon>Alteromonadales</taxon>
        <taxon>Colwelliaceae</taxon>
        <taxon>Colwellia</taxon>
    </lineage>
</organism>
<proteinExistence type="predicted"/>
<dbReference type="PANTHER" id="PTHR34220">
    <property type="entry name" value="SENSOR HISTIDINE KINASE YPDA"/>
    <property type="match status" value="1"/>
</dbReference>
<sequence length="361" mass="41313">MQTLKALLHFYSTITAKQILIGLVSLSIVAFFITQTAIADRKESLSWEPWLLEYSAVYCYGLVCPIIIFCCKKWSLDETHRYKSMLKVAILYIPFTFLFISLMIGTRHLAYLLIEGRLWDNGDLLTRYIYEYPKTIGFYCAIVFGAYTKVYFETYQKEQIHAAKLNEQLLTAQIAVLRNQLQPHFLFNTLNLISSTMYQDVDKADSIIMRLGNLLRYSLAAEQKPWVTFNEELQAMTSFLEIAQLRFGDRLSTKIEIEPQVESVLIPAMLLQPLLENAVKYGIEPSDDMGGVHLKAYSEDGMLCITIMNPLLEYENQQPSFGIGLQNTKERLELLYGDSANVSLVQQGNNSIILTLTLPMQ</sequence>
<keyword evidence="3" id="KW-0808">Transferase</keyword>
<dbReference type="PANTHER" id="PTHR34220:SF7">
    <property type="entry name" value="SENSOR HISTIDINE KINASE YPDA"/>
    <property type="match status" value="1"/>
</dbReference>
<feature type="transmembrane region" description="Helical" evidence="1">
    <location>
        <begin position="134"/>
        <end position="152"/>
    </location>
</feature>
<dbReference type="HOGENOM" id="CLU_020473_1_1_6"/>
<name>Q484G5_COLP3</name>
<dbReference type="InterPro" id="IPR036890">
    <property type="entry name" value="HATPase_C_sf"/>
</dbReference>
<gene>
    <name evidence="3" type="ordered locus">CPS_1820</name>
</gene>
<feature type="transmembrane region" description="Helical" evidence="1">
    <location>
        <begin position="51"/>
        <end position="71"/>
    </location>
</feature>
<feature type="domain" description="Signal transduction histidine kinase internal region" evidence="2">
    <location>
        <begin position="172"/>
        <end position="251"/>
    </location>
</feature>
<evidence type="ECO:0000313" key="3">
    <source>
        <dbReference type="EMBL" id="AAZ27339.1"/>
    </source>
</evidence>
<evidence type="ECO:0000256" key="1">
    <source>
        <dbReference type="SAM" id="Phobius"/>
    </source>
</evidence>
<dbReference type="Proteomes" id="UP000000547">
    <property type="component" value="Chromosome"/>
</dbReference>